<dbReference type="SUPFAM" id="SSF52833">
    <property type="entry name" value="Thioredoxin-like"/>
    <property type="match status" value="1"/>
</dbReference>
<dbReference type="Gene3D" id="3.40.30.10">
    <property type="entry name" value="Glutaredoxin"/>
    <property type="match status" value="1"/>
</dbReference>
<dbReference type="PANTHER" id="PTHR35272">
    <property type="entry name" value="THIOL:DISULFIDE INTERCHANGE PROTEIN DSBC-RELATED"/>
    <property type="match status" value="1"/>
</dbReference>
<feature type="chain" id="PRO_5002157213" description="Thioredoxin-like fold domain-containing protein" evidence="1">
    <location>
        <begin position="28"/>
        <end position="279"/>
    </location>
</feature>
<feature type="signal peptide" evidence="1">
    <location>
        <begin position="1"/>
        <end position="27"/>
    </location>
</feature>
<keyword evidence="1" id="KW-0732">Signal</keyword>
<organism evidence="3 4">
    <name type="scientific">Vibrio owensii CAIM 1854 = LMG 25443</name>
    <dbReference type="NCBI Taxonomy" id="1229493"/>
    <lineage>
        <taxon>Bacteria</taxon>
        <taxon>Pseudomonadati</taxon>
        <taxon>Pseudomonadota</taxon>
        <taxon>Gammaproteobacteria</taxon>
        <taxon>Vibrionales</taxon>
        <taxon>Vibrionaceae</taxon>
        <taxon>Vibrio</taxon>
    </lineage>
</organism>
<proteinExistence type="predicted"/>
<feature type="domain" description="Thioredoxin-like fold" evidence="2">
    <location>
        <begin position="137"/>
        <end position="261"/>
    </location>
</feature>
<dbReference type="InterPro" id="IPR036249">
    <property type="entry name" value="Thioredoxin-like_sf"/>
</dbReference>
<dbReference type="AlphaFoldDB" id="A0A0C1ZJR4"/>
<evidence type="ECO:0000313" key="4">
    <source>
        <dbReference type="Proteomes" id="UP000031586"/>
    </source>
</evidence>
<protein>
    <recommendedName>
        <fullName evidence="2">Thioredoxin-like fold domain-containing protein</fullName>
    </recommendedName>
</protein>
<dbReference type="PATRIC" id="fig|1229493.5.peg.1264"/>
<dbReference type="InterPro" id="IPR012336">
    <property type="entry name" value="Thioredoxin-like_fold"/>
</dbReference>
<gene>
    <name evidence="3" type="ORF">H735_10860</name>
</gene>
<name>A0A0C1ZJR4_9VIBR</name>
<dbReference type="RefSeq" id="WP_020194614.1">
    <property type="nucleotide sequence ID" value="NZ_BAOH01000005.1"/>
</dbReference>
<dbReference type="InterPro" id="IPR051470">
    <property type="entry name" value="Thiol:disulfide_interchange"/>
</dbReference>
<dbReference type="PANTHER" id="PTHR35272:SF3">
    <property type="entry name" value="THIOL:DISULFIDE INTERCHANGE PROTEIN DSBC"/>
    <property type="match status" value="1"/>
</dbReference>
<dbReference type="EMBL" id="JPRD01000015">
    <property type="protein sequence ID" value="KIF53411.1"/>
    <property type="molecule type" value="Genomic_DNA"/>
</dbReference>
<dbReference type="Proteomes" id="UP000031586">
    <property type="component" value="Unassembled WGS sequence"/>
</dbReference>
<evidence type="ECO:0000313" key="3">
    <source>
        <dbReference type="EMBL" id="KIF53411.1"/>
    </source>
</evidence>
<comment type="caution">
    <text evidence="3">The sequence shown here is derived from an EMBL/GenBank/DDBJ whole genome shotgun (WGS) entry which is preliminary data.</text>
</comment>
<accession>A0A0C1ZJR4</accession>
<reference evidence="3 4" key="1">
    <citation type="submission" date="2014-07" db="EMBL/GenBank/DDBJ databases">
        <title>Unique and conserved regions in Vibrio harveyi and related species in comparison with the shrimp pathogen Vibrio harveyi CAIM 1792.</title>
        <authorList>
            <person name="Espinoza-Valles I."/>
            <person name="Vora G."/>
            <person name="Leekitcharoenphon P."/>
            <person name="Ussery D."/>
            <person name="Hoj L."/>
            <person name="Gomez-Gil B."/>
        </authorList>
    </citation>
    <scope>NUCLEOTIDE SEQUENCE [LARGE SCALE GENOMIC DNA]</scope>
    <source>
        <strain evidence="4">CAIM 1854 / LMG 25443</strain>
    </source>
</reference>
<evidence type="ECO:0000259" key="2">
    <source>
        <dbReference type="Pfam" id="PF13098"/>
    </source>
</evidence>
<sequence>MKPSKKLYSTLALMVGMSLSVVSNAHADNAQNEMLAKQPKMPQVLIEAQEKGYFTIIDSTPVDEYPDLRAVLTRTASGQFNLYWVNEKQNYVNVGALIQGDGINIANKYTEKLKPSIGEAFKEIHNGGLILGNDVTTNDDGVMYVFVEPHCGYCKRLERNLEPYIEKGLNVRYIPLSWMSPNTPDIIATIAKSDDKVEAMSQALRSQLKITATSDQQIMAGLNKNSSIMRAVGLTGTPGVVYKNESGKYTLTGGLDGKNLENLANYLMKQDKIAKVETQ</sequence>
<dbReference type="Pfam" id="PF13098">
    <property type="entry name" value="Thioredoxin_2"/>
    <property type="match status" value="1"/>
</dbReference>
<evidence type="ECO:0000256" key="1">
    <source>
        <dbReference type="SAM" id="SignalP"/>
    </source>
</evidence>